<evidence type="ECO:0000256" key="3">
    <source>
        <dbReference type="ARBA" id="ARBA00022833"/>
    </source>
</evidence>
<proteinExistence type="inferred from homology"/>
<dbReference type="Proteomes" id="UP000565262">
    <property type="component" value="Unassembled WGS sequence"/>
</dbReference>
<feature type="binding site" evidence="5">
    <location>
        <position position="278"/>
    </location>
    <ligand>
        <name>Zn(2+)</name>
        <dbReference type="ChEBI" id="CHEBI:29105"/>
        <note>catalytic</note>
    </ligand>
</feature>
<comment type="cofactor">
    <cofactor evidence="5">
        <name>Zn(2+)</name>
        <dbReference type="ChEBI" id="CHEBI:29105"/>
    </cofactor>
    <text evidence="5">Binds 1 zinc ion per subunit.</text>
</comment>
<dbReference type="RefSeq" id="WP_182808128.1">
    <property type="nucleotide sequence ID" value="NZ_JACJFM010000006.1"/>
</dbReference>
<keyword evidence="2 5" id="KW-0378">Hydrolase</keyword>
<evidence type="ECO:0000256" key="5">
    <source>
        <dbReference type="HAMAP-Rule" id="MF_01962"/>
    </source>
</evidence>
<feature type="domain" description="Adenosine deaminase" evidence="6">
    <location>
        <begin position="12"/>
        <end position="331"/>
    </location>
</feature>
<evidence type="ECO:0000256" key="4">
    <source>
        <dbReference type="ARBA" id="ARBA00023080"/>
    </source>
</evidence>
<evidence type="ECO:0000256" key="1">
    <source>
        <dbReference type="ARBA" id="ARBA00022723"/>
    </source>
</evidence>
<dbReference type="GO" id="GO:0005829">
    <property type="term" value="C:cytosol"/>
    <property type="evidence" value="ECO:0007669"/>
    <property type="project" value="TreeGrafter"/>
</dbReference>
<dbReference type="GO" id="GO:0008270">
    <property type="term" value="F:zinc ion binding"/>
    <property type="evidence" value="ECO:0007669"/>
    <property type="project" value="UniProtKB-UniRule"/>
</dbReference>
<dbReference type="GO" id="GO:0000034">
    <property type="term" value="F:adenine deaminase activity"/>
    <property type="evidence" value="ECO:0007669"/>
    <property type="project" value="UniProtKB-UniRule"/>
</dbReference>
<dbReference type="PANTHER" id="PTHR43114:SF6">
    <property type="entry name" value="ADENINE DEAMINASE"/>
    <property type="match status" value="1"/>
</dbReference>
<comment type="function">
    <text evidence="5">Catalyzes the hydrolytic deamination of adenine to hypoxanthine. Plays an important role in the purine salvage pathway and in nitrogen catabolism.</text>
</comment>
<dbReference type="HAMAP" id="MF_01962">
    <property type="entry name" value="Adenine_deaminase"/>
    <property type="match status" value="1"/>
</dbReference>
<dbReference type="FunFam" id="3.20.20.140:FF:000039">
    <property type="entry name" value="Adenine deaminase"/>
    <property type="match status" value="1"/>
</dbReference>
<keyword evidence="3 5" id="KW-0862">Zinc</keyword>
<comment type="catalytic activity">
    <reaction evidence="5">
        <text>adenine + H2O + H(+) = hypoxanthine + NH4(+)</text>
        <dbReference type="Rhea" id="RHEA:23688"/>
        <dbReference type="ChEBI" id="CHEBI:15377"/>
        <dbReference type="ChEBI" id="CHEBI:15378"/>
        <dbReference type="ChEBI" id="CHEBI:16708"/>
        <dbReference type="ChEBI" id="CHEBI:17368"/>
        <dbReference type="ChEBI" id="CHEBI:28938"/>
        <dbReference type="EC" id="3.5.4.2"/>
    </reaction>
</comment>
<gene>
    <name evidence="7" type="ORF">H4O21_07040</name>
</gene>
<dbReference type="NCBIfam" id="TIGR01430">
    <property type="entry name" value="aden_deam"/>
    <property type="match status" value="1"/>
</dbReference>
<keyword evidence="8" id="KW-1185">Reference proteome</keyword>
<dbReference type="CDD" id="cd01320">
    <property type="entry name" value="ADA"/>
    <property type="match status" value="1"/>
</dbReference>
<protein>
    <recommendedName>
        <fullName evidence="5">Adenine deaminase</fullName>
        <shortName evidence="5">ADE</shortName>
        <ecNumber evidence="5">3.5.4.2</ecNumber>
    </recommendedName>
    <alternativeName>
        <fullName evidence="5">Adenine aminohydrolase</fullName>
        <shortName evidence="5">AAH</shortName>
    </alternativeName>
</protein>
<reference evidence="7 8" key="1">
    <citation type="submission" date="2020-08" db="EMBL/GenBank/DDBJ databases">
        <title>Oceanospirillum sp. nov. isolated from marine sediment.</title>
        <authorList>
            <person name="Ji X."/>
        </authorList>
    </citation>
    <scope>NUCLEOTIDE SEQUENCE [LARGE SCALE GENOMIC DNA]</scope>
    <source>
        <strain evidence="7 8">D5</strain>
    </source>
</reference>
<dbReference type="EC" id="3.5.4.2" evidence="5"/>
<feature type="binding site" evidence="5">
    <location>
        <position position="17"/>
    </location>
    <ligand>
        <name>Zn(2+)</name>
        <dbReference type="ChEBI" id="CHEBI:29105"/>
        <note>catalytic</note>
    </ligand>
</feature>
<name>A0A839INU4_9GAMM</name>
<keyword evidence="1 5" id="KW-0479">Metal-binding</keyword>
<dbReference type="PANTHER" id="PTHR43114">
    <property type="entry name" value="ADENINE DEAMINASE"/>
    <property type="match status" value="1"/>
</dbReference>
<evidence type="ECO:0000256" key="2">
    <source>
        <dbReference type="ARBA" id="ARBA00022801"/>
    </source>
</evidence>
<feature type="binding site" evidence="5">
    <location>
        <position position="279"/>
    </location>
    <ligand>
        <name>substrate</name>
    </ligand>
</feature>
<evidence type="ECO:0000313" key="8">
    <source>
        <dbReference type="Proteomes" id="UP000565262"/>
    </source>
</evidence>
<dbReference type="EMBL" id="JACJFM010000006">
    <property type="protein sequence ID" value="MBB1486360.1"/>
    <property type="molecule type" value="Genomic_DNA"/>
</dbReference>
<comment type="caution">
    <text evidence="7">The sequence shown here is derived from an EMBL/GenBank/DDBJ whole genome shotgun (WGS) entry which is preliminary data.</text>
</comment>
<dbReference type="GO" id="GO:0006146">
    <property type="term" value="P:adenine catabolic process"/>
    <property type="evidence" value="ECO:0007669"/>
    <property type="project" value="UniProtKB-UniRule"/>
</dbReference>
<feature type="binding site" evidence="5">
    <location>
        <position position="19"/>
    </location>
    <ligand>
        <name>Zn(2+)</name>
        <dbReference type="ChEBI" id="CHEBI:29105"/>
        <note>catalytic</note>
    </ligand>
</feature>
<dbReference type="InterPro" id="IPR006330">
    <property type="entry name" value="Ado/ade_deaminase"/>
</dbReference>
<dbReference type="Pfam" id="PF00962">
    <property type="entry name" value="A_deaminase"/>
    <property type="match status" value="1"/>
</dbReference>
<dbReference type="SUPFAM" id="SSF51556">
    <property type="entry name" value="Metallo-dependent hydrolases"/>
    <property type="match status" value="1"/>
</dbReference>
<dbReference type="InterPro" id="IPR001365">
    <property type="entry name" value="A_deaminase_dom"/>
</dbReference>
<feature type="binding site" evidence="5">
    <location>
        <position position="197"/>
    </location>
    <ligand>
        <name>Zn(2+)</name>
        <dbReference type="ChEBI" id="CHEBI:29105"/>
        <note>catalytic</note>
    </ligand>
</feature>
<dbReference type="GO" id="GO:0009117">
    <property type="term" value="P:nucleotide metabolic process"/>
    <property type="evidence" value="ECO:0007669"/>
    <property type="project" value="UniProtKB-KW"/>
</dbReference>
<dbReference type="InterPro" id="IPR028892">
    <property type="entry name" value="ADE"/>
</dbReference>
<dbReference type="NCBIfam" id="NF006850">
    <property type="entry name" value="PRK09358.1-6"/>
    <property type="match status" value="1"/>
</dbReference>
<dbReference type="AlphaFoldDB" id="A0A839INU4"/>
<comment type="similarity">
    <text evidence="5">Belongs to the metallo-dependent hydrolases superfamily. Adenosine and AMP deaminases family. Adenine deaminase type 2 subfamily.</text>
</comment>
<dbReference type="GO" id="GO:0043103">
    <property type="term" value="P:hypoxanthine salvage"/>
    <property type="evidence" value="ECO:0007669"/>
    <property type="project" value="UniProtKB-UniRule"/>
</dbReference>
<accession>A0A839INU4</accession>
<evidence type="ECO:0000313" key="7">
    <source>
        <dbReference type="EMBL" id="MBB1486360.1"/>
    </source>
</evidence>
<feature type="site" description="Important for catalytic activity" evidence="5">
    <location>
        <position position="221"/>
    </location>
</feature>
<dbReference type="InterPro" id="IPR032466">
    <property type="entry name" value="Metal_Hydrolase"/>
</dbReference>
<dbReference type="Gene3D" id="3.20.20.140">
    <property type="entry name" value="Metal-dependent hydrolases"/>
    <property type="match status" value="1"/>
</dbReference>
<sequence>MSDLSSFIAALPKAELHLHIEGSFEPELMFAIAERNGIRLPYGSVEELRSAYAFNNLQEFLDIYYQGMNVLQKEEDYYDLTIAYLKRIKADNVRHTEIFWDPQGHLERGIPFSTQIDGILRALKEGEETLDISYRLIMSFLRHLSEESAFDTLAEAEPYLQEIYAIGLDSSETGHPPEKFARVFAACKDKGLKVTAHAGEEGPAEYVWQALDLIKVDRIDHGNRSLEDPELVKRLAADQQVLTVCPLSNLKLCVVSDLNEHPVPAMLNAGLKATINSDDPAYFGGYMNDNLNALQQAVNLDQRQLVTLTRNAIDGSWATEERKQVLRAELKEICQAFSVI</sequence>
<evidence type="ECO:0000259" key="6">
    <source>
        <dbReference type="Pfam" id="PF00962"/>
    </source>
</evidence>
<feature type="active site" description="Proton donor" evidence="5">
    <location>
        <position position="200"/>
    </location>
</feature>
<keyword evidence="4 5" id="KW-0546">Nucleotide metabolism</keyword>
<organism evidence="7 8">
    <name type="scientific">Oceanospirillum sediminis</name>
    <dbReference type="NCBI Taxonomy" id="2760088"/>
    <lineage>
        <taxon>Bacteria</taxon>
        <taxon>Pseudomonadati</taxon>
        <taxon>Pseudomonadota</taxon>
        <taxon>Gammaproteobacteria</taxon>
        <taxon>Oceanospirillales</taxon>
        <taxon>Oceanospirillaceae</taxon>
        <taxon>Oceanospirillum</taxon>
    </lineage>
</organism>